<reference evidence="1" key="1">
    <citation type="journal article" date="2015" name="Nature">
        <title>Complex archaea that bridge the gap between prokaryotes and eukaryotes.</title>
        <authorList>
            <person name="Spang A."/>
            <person name="Saw J.H."/>
            <person name="Jorgensen S.L."/>
            <person name="Zaremba-Niedzwiedzka K."/>
            <person name="Martijn J."/>
            <person name="Lind A.E."/>
            <person name="van Eijk R."/>
            <person name="Schleper C."/>
            <person name="Guy L."/>
            <person name="Ettema T.J."/>
        </authorList>
    </citation>
    <scope>NUCLEOTIDE SEQUENCE</scope>
</reference>
<accession>A0A0F8X299</accession>
<name>A0A0F8X299_9ZZZZ</name>
<dbReference type="Gene3D" id="3.40.50.150">
    <property type="entry name" value="Vaccinia Virus protein VP39"/>
    <property type="match status" value="1"/>
</dbReference>
<organism evidence="1">
    <name type="scientific">marine sediment metagenome</name>
    <dbReference type="NCBI Taxonomy" id="412755"/>
    <lineage>
        <taxon>unclassified sequences</taxon>
        <taxon>metagenomes</taxon>
        <taxon>ecological metagenomes</taxon>
    </lineage>
</organism>
<sequence length="160" mass="18178">EDEYEVIYVDLQHGQDIRLFQRTKGVHGIIAQPPCDHFAGAGARWWKQKGDAALIEGLALVDACMRIVLAHRPKWWVLENPVGRLRDYIGPWAYTFNPCDYGDPYTKRTCLWGEFTMPQKNPVEPTEGSKMHLIAPGPDRKNIRSATPLGFAKAFRMANP</sequence>
<dbReference type="SUPFAM" id="SSF53335">
    <property type="entry name" value="S-adenosyl-L-methionine-dependent methyltransferases"/>
    <property type="match status" value="1"/>
</dbReference>
<gene>
    <name evidence="1" type="ORF">LCGC14_2996370</name>
</gene>
<dbReference type="EMBL" id="LAZR01061611">
    <property type="protein sequence ID" value="KKK63232.1"/>
    <property type="molecule type" value="Genomic_DNA"/>
</dbReference>
<evidence type="ECO:0008006" key="2">
    <source>
        <dbReference type="Google" id="ProtNLM"/>
    </source>
</evidence>
<dbReference type="AlphaFoldDB" id="A0A0F8X299"/>
<feature type="non-terminal residue" evidence="1">
    <location>
        <position position="1"/>
    </location>
</feature>
<proteinExistence type="predicted"/>
<evidence type="ECO:0000313" key="1">
    <source>
        <dbReference type="EMBL" id="KKK63232.1"/>
    </source>
</evidence>
<dbReference type="InterPro" id="IPR029063">
    <property type="entry name" value="SAM-dependent_MTases_sf"/>
</dbReference>
<protein>
    <recommendedName>
        <fullName evidence="2">DNA (cytosine-5-)-methyltransferase</fullName>
    </recommendedName>
</protein>
<comment type="caution">
    <text evidence="1">The sequence shown here is derived from an EMBL/GenBank/DDBJ whole genome shotgun (WGS) entry which is preliminary data.</text>
</comment>